<sequence length="166" mass="19088">MGRGQAVRQRVLVPLLGEGSMDNLERSVEDPYEEKTSYTFLGGHFLSTSIPMSQSLQLMFDPEEKEEIFEKKSAQPTGTVYDILRKAEFFKEFRVSFDKKETTGSRVPEQETMAPTHFMKPVRLLIRIEDSTHAQRGFRHSCIKTIQLEHKGRVPRQVSSRLARVA</sequence>
<accession>A0AAV7FNT9</accession>
<evidence type="ECO:0000313" key="1">
    <source>
        <dbReference type="EMBL" id="KAH0439773.1"/>
    </source>
</evidence>
<dbReference type="EMBL" id="JAGFBR010000648">
    <property type="protein sequence ID" value="KAH0439773.1"/>
    <property type="molecule type" value="Genomic_DNA"/>
</dbReference>
<keyword evidence="2" id="KW-1185">Reference proteome</keyword>
<comment type="caution">
    <text evidence="1">The sequence shown here is derived from an EMBL/GenBank/DDBJ whole genome shotgun (WGS) entry which is preliminary data.</text>
</comment>
<evidence type="ECO:0000313" key="2">
    <source>
        <dbReference type="Proteomes" id="UP000775213"/>
    </source>
</evidence>
<gene>
    <name evidence="1" type="ORF">IEQ34_025803</name>
</gene>
<name>A0AAV7FNT9_DENCH</name>
<proteinExistence type="predicted"/>
<organism evidence="1 2">
    <name type="scientific">Dendrobium chrysotoxum</name>
    <name type="common">Orchid</name>
    <dbReference type="NCBI Taxonomy" id="161865"/>
    <lineage>
        <taxon>Eukaryota</taxon>
        <taxon>Viridiplantae</taxon>
        <taxon>Streptophyta</taxon>
        <taxon>Embryophyta</taxon>
        <taxon>Tracheophyta</taxon>
        <taxon>Spermatophyta</taxon>
        <taxon>Magnoliopsida</taxon>
        <taxon>Liliopsida</taxon>
        <taxon>Asparagales</taxon>
        <taxon>Orchidaceae</taxon>
        <taxon>Epidendroideae</taxon>
        <taxon>Malaxideae</taxon>
        <taxon>Dendrobiinae</taxon>
        <taxon>Dendrobium</taxon>
    </lineage>
</organism>
<dbReference type="Proteomes" id="UP000775213">
    <property type="component" value="Unassembled WGS sequence"/>
</dbReference>
<reference evidence="1 2" key="1">
    <citation type="journal article" date="2021" name="Hortic Res">
        <title>Chromosome-scale assembly of the Dendrobium chrysotoxum genome enhances the understanding of orchid evolution.</title>
        <authorList>
            <person name="Zhang Y."/>
            <person name="Zhang G.Q."/>
            <person name="Zhang D."/>
            <person name="Liu X.D."/>
            <person name="Xu X.Y."/>
            <person name="Sun W.H."/>
            <person name="Yu X."/>
            <person name="Zhu X."/>
            <person name="Wang Z.W."/>
            <person name="Zhao X."/>
            <person name="Zhong W.Y."/>
            <person name="Chen H."/>
            <person name="Yin W.L."/>
            <person name="Huang T."/>
            <person name="Niu S.C."/>
            <person name="Liu Z.J."/>
        </authorList>
    </citation>
    <scope>NUCLEOTIDE SEQUENCE [LARGE SCALE GENOMIC DNA]</scope>
    <source>
        <strain evidence="1">Lindl</strain>
    </source>
</reference>
<protein>
    <submittedName>
        <fullName evidence="1">Uncharacterized protein</fullName>
    </submittedName>
</protein>
<dbReference type="AlphaFoldDB" id="A0AAV7FNT9"/>